<dbReference type="Proteomes" id="UP000245629">
    <property type="component" value="Chromosome 2"/>
</dbReference>
<dbReference type="RefSeq" id="WP_109327527.1">
    <property type="nucleotide sequence ID" value="NZ_CP029353.1"/>
</dbReference>
<gene>
    <name evidence="4" type="ORF">DEW08_12395</name>
</gene>
<evidence type="ECO:0000256" key="2">
    <source>
        <dbReference type="ARBA" id="ARBA00022803"/>
    </source>
</evidence>
<keyword evidence="5" id="KW-1185">Reference proteome</keyword>
<feature type="repeat" description="TPR" evidence="3">
    <location>
        <begin position="306"/>
        <end position="339"/>
    </location>
</feature>
<dbReference type="SMART" id="SM00028">
    <property type="entry name" value="TPR"/>
    <property type="match status" value="4"/>
</dbReference>
<evidence type="ECO:0000256" key="1">
    <source>
        <dbReference type="ARBA" id="ARBA00022737"/>
    </source>
</evidence>
<feature type="repeat" description="TPR" evidence="3">
    <location>
        <begin position="200"/>
        <end position="233"/>
    </location>
</feature>
<sequence length="351" mass="39467">MDFGILTLPALALSALLGYTVFFETSSVLFRDIDVPEVVAEDGLSPRVVSSRLAQEVKLINRGARTAKEQQKVGLTDDETAVKVVADQFEFLKPIKATQEVIGLVHFIFAGEIVKLEKGYEFAIRGEDRKSGRNLYTKYTGDRPEQLIRPVALDIVRFIDPYIIASYYYETTKDAGGSDYSDTIRELRNCMIAMPKEERHWAVNLMGLVLLQQGKPDEAIEKFAEARSMKPDFVLPIHNTGLALAAKGKHEEAIARFKEVLTLDAEKRSRYPHAYTQWGLALAALGRPDEAVAMFRRAEQADPTYADLYNAWGKVLRDQGKTAEAKEMFQKAVDRVPQRQEFQANLKSVTS</sequence>
<keyword evidence="1" id="KW-0677">Repeat</keyword>
<feature type="repeat" description="TPR" evidence="3">
    <location>
        <begin position="272"/>
        <end position="305"/>
    </location>
</feature>
<keyword evidence="2 3" id="KW-0802">TPR repeat</keyword>
<reference evidence="5" key="1">
    <citation type="submission" date="2018-05" db="EMBL/GenBank/DDBJ databases">
        <title>Azospirillum thermophila sp. nov., a novel isolated from hot spring.</title>
        <authorList>
            <person name="Zhao Z."/>
        </authorList>
    </citation>
    <scope>NUCLEOTIDE SEQUENCE [LARGE SCALE GENOMIC DNA]</scope>
    <source>
        <strain evidence="5">CFH 70021</strain>
    </source>
</reference>
<evidence type="ECO:0000313" key="4">
    <source>
        <dbReference type="EMBL" id="AWK86921.1"/>
    </source>
</evidence>
<dbReference type="PANTHER" id="PTHR44943">
    <property type="entry name" value="CELLULOSE SYNTHASE OPERON PROTEIN C"/>
    <property type="match status" value="1"/>
</dbReference>
<evidence type="ECO:0000313" key="5">
    <source>
        <dbReference type="Proteomes" id="UP000245629"/>
    </source>
</evidence>
<dbReference type="Gene3D" id="1.25.40.10">
    <property type="entry name" value="Tetratricopeptide repeat domain"/>
    <property type="match status" value="1"/>
</dbReference>
<dbReference type="PANTHER" id="PTHR44943:SF8">
    <property type="entry name" value="TPR REPEAT-CONTAINING PROTEIN MJ0263"/>
    <property type="match status" value="1"/>
</dbReference>
<protein>
    <submittedName>
        <fullName evidence="4">Uncharacterized protein</fullName>
    </submittedName>
</protein>
<dbReference type="PROSITE" id="PS50005">
    <property type="entry name" value="TPR"/>
    <property type="match status" value="3"/>
</dbReference>
<accession>A0A2S2CQY3</accession>
<dbReference type="SUPFAM" id="SSF48452">
    <property type="entry name" value="TPR-like"/>
    <property type="match status" value="1"/>
</dbReference>
<dbReference type="KEGG" id="azz:DEW08_12395"/>
<dbReference type="InterPro" id="IPR019734">
    <property type="entry name" value="TPR_rpt"/>
</dbReference>
<dbReference type="Pfam" id="PF13432">
    <property type="entry name" value="TPR_16"/>
    <property type="match status" value="1"/>
</dbReference>
<name>A0A2S2CQY3_9PROT</name>
<dbReference type="InterPro" id="IPR051685">
    <property type="entry name" value="Ycf3/AcsC/BcsC/TPR_MFPF"/>
</dbReference>
<evidence type="ECO:0000256" key="3">
    <source>
        <dbReference type="PROSITE-ProRule" id="PRU00339"/>
    </source>
</evidence>
<dbReference type="OrthoDB" id="7298006at2"/>
<dbReference type="AlphaFoldDB" id="A0A2S2CQY3"/>
<dbReference type="Pfam" id="PF14559">
    <property type="entry name" value="TPR_19"/>
    <property type="match status" value="1"/>
</dbReference>
<organism evidence="4 5">
    <name type="scientific">Azospirillum thermophilum</name>
    <dbReference type="NCBI Taxonomy" id="2202148"/>
    <lineage>
        <taxon>Bacteria</taxon>
        <taxon>Pseudomonadati</taxon>
        <taxon>Pseudomonadota</taxon>
        <taxon>Alphaproteobacteria</taxon>
        <taxon>Rhodospirillales</taxon>
        <taxon>Azospirillaceae</taxon>
        <taxon>Azospirillum</taxon>
    </lineage>
</organism>
<dbReference type="EMBL" id="CP029353">
    <property type="protein sequence ID" value="AWK86921.1"/>
    <property type="molecule type" value="Genomic_DNA"/>
</dbReference>
<proteinExistence type="predicted"/>
<dbReference type="InterPro" id="IPR011990">
    <property type="entry name" value="TPR-like_helical_dom_sf"/>
</dbReference>